<evidence type="ECO:0000313" key="4">
    <source>
        <dbReference type="Proteomes" id="UP000051302"/>
    </source>
</evidence>
<dbReference type="InterPro" id="IPR005149">
    <property type="entry name" value="Tscrpt_reg_PadR_N"/>
</dbReference>
<dbReference type="RefSeq" id="WP_057892926.1">
    <property type="nucleotide sequence ID" value="NZ_AZFV01000031.1"/>
</dbReference>
<reference evidence="3 4" key="1">
    <citation type="journal article" date="2015" name="Genome Announc.">
        <title>Expanding the biotechnology potential of lactobacilli through comparative genomics of 213 strains and associated genera.</title>
        <authorList>
            <person name="Sun Z."/>
            <person name="Harris H.M."/>
            <person name="McCann A."/>
            <person name="Guo C."/>
            <person name="Argimon S."/>
            <person name="Zhang W."/>
            <person name="Yang X."/>
            <person name="Jeffery I.B."/>
            <person name="Cooney J.C."/>
            <person name="Kagawa T.F."/>
            <person name="Liu W."/>
            <person name="Song Y."/>
            <person name="Salvetti E."/>
            <person name="Wrobel A."/>
            <person name="Rasinkangas P."/>
            <person name="Parkhill J."/>
            <person name="Rea M.C."/>
            <person name="O'Sullivan O."/>
            <person name="Ritari J."/>
            <person name="Douillard F.P."/>
            <person name="Paul Ross R."/>
            <person name="Yang R."/>
            <person name="Briner A.E."/>
            <person name="Felis G.E."/>
            <person name="de Vos W.M."/>
            <person name="Barrangou R."/>
            <person name="Klaenhammer T.R."/>
            <person name="Caufield P.W."/>
            <person name="Cui Y."/>
            <person name="Zhang H."/>
            <person name="O'Toole P.W."/>
        </authorList>
    </citation>
    <scope>NUCLEOTIDE SEQUENCE [LARGE SCALE GENOMIC DNA]</scope>
    <source>
        <strain evidence="3 4">DSM 16982</strain>
    </source>
</reference>
<dbReference type="PANTHER" id="PTHR33169">
    <property type="entry name" value="PADR-FAMILY TRANSCRIPTIONAL REGULATOR"/>
    <property type="match status" value="1"/>
</dbReference>
<gene>
    <name evidence="3" type="ORF">FD31_GL001644</name>
</gene>
<evidence type="ECO:0000313" key="3">
    <source>
        <dbReference type="EMBL" id="KRM14785.1"/>
    </source>
</evidence>
<organism evidence="3 4">
    <name type="scientific">Companilactobacillus nantensis DSM 16982</name>
    <dbReference type="NCBI Taxonomy" id="1423774"/>
    <lineage>
        <taxon>Bacteria</taxon>
        <taxon>Bacillati</taxon>
        <taxon>Bacillota</taxon>
        <taxon>Bacilli</taxon>
        <taxon>Lactobacillales</taxon>
        <taxon>Lactobacillaceae</taxon>
        <taxon>Companilactobacillus</taxon>
    </lineage>
</organism>
<dbReference type="PATRIC" id="fig|1423774.3.peg.1703"/>
<dbReference type="STRING" id="1423774.FD31_GL001644"/>
<dbReference type="SUPFAM" id="SSF46785">
    <property type="entry name" value="Winged helix' DNA-binding domain"/>
    <property type="match status" value="1"/>
</dbReference>
<protein>
    <submittedName>
        <fullName evidence="3">Transcription regulator</fullName>
    </submittedName>
</protein>
<dbReference type="InterPro" id="IPR018309">
    <property type="entry name" value="Tscrpt_reg_PadR_C"/>
</dbReference>
<evidence type="ECO:0000259" key="1">
    <source>
        <dbReference type="Pfam" id="PF03551"/>
    </source>
</evidence>
<dbReference type="Proteomes" id="UP000051302">
    <property type="component" value="Unassembled WGS sequence"/>
</dbReference>
<dbReference type="PANTHER" id="PTHR33169:SF26">
    <property type="entry name" value="CONSERVED PROTEIN"/>
    <property type="match status" value="1"/>
</dbReference>
<feature type="domain" description="Transcription regulator PadR N-terminal" evidence="1">
    <location>
        <begin position="6"/>
        <end position="77"/>
    </location>
</feature>
<sequence length="178" mass="20574">MYELFILGQLMDHPMTGYALRKAFISIAGNDQAISFGTLYPLLDKLEQVQELSLSFENTENKRPQKLATITEKGKIRFYELIETKVALNKQTQLTFLMKVHFLHLLNREQQIFILKDFQNFSESKLNRLQDLQAELGANKHMVQGDINDALLVKQLQILRAQAQVNWVAQLLKQRKGA</sequence>
<dbReference type="EMBL" id="AZFV01000031">
    <property type="protein sequence ID" value="KRM14785.1"/>
    <property type="molecule type" value="Genomic_DNA"/>
</dbReference>
<name>A0A0R1WA71_9LACO</name>
<accession>A0A0R1WA71</accession>
<dbReference type="InterPro" id="IPR052509">
    <property type="entry name" value="Metal_resp_DNA-bind_regulator"/>
</dbReference>
<proteinExistence type="predicted"/>
<dbReference type="Gene3D" id="1.10.10.10">
    <property type="entry name" value="Winged helix-like DNA-binding domain superfamily/Winged helix DNA-binding domain"/>
    <property type="match status" value="1"/>
</dbReference>
<dbReference type="Pfam" id="PF10400">
    <property type="entry name" value="Vir_act_alpha_C"/>
    <property type="match status" value="1"/>
</dbReference>
<evidence type="ECO:0000259" key="2">
    <source>
        <dbReference type="Pfam" id="PF10400"/>
    </source>
</evidence>
<dbReference type="InterPro" id="IPR036388">
    <property type="entry name" value="WH-like_DNA-bd_sf"/>
</dbReference>
<dbReference type="InterPro" id="IPR036390">
    <property type="entry name" value="WH_DNA-bd_sf"/>
</dbReference>
<comment type="caution">
    <text evidence="3">The sequence shown here is derived from an EMBL/GenBank/DDBJ whole genome shotgun (WGS) entry which is preliminary data.</text>
</comment>
<keyword evidence="4" id="KW-1185">Reference proteome</keyword>
<feature type="domain" description="Transcription regulator PadR C-terminal" evidence="2">
    <location>
        <begin position="96"/>
        <end position="173"/>
    </location>
</feature>
<dbReference type="AlphaFoldDB" id="A0A0R1WA71"/>
<dbReference type="Pfam" id="PF03551">
    <property type="entry name" value="PadR"/>
    <property type="match status" value="1"/>
</dbReference>